<protein>
    <submittedName>
        <fullName evidence="7">Solute carrier family 12 member 8</fullName>
    </submittedName>
</protein>
<evidence type="ECO:0000313" key="7">
    <source>
        <dbReference type="EMBL" id="EMP38346.1"/>
    </source>
</evidence>
<feature type="compositionally biased region" description="Basic and acidic residues" evidence="5">
    <location>
        <begin position="97"/>
        <end position="114"/>
    </location>
</feature>
<keyword evidence="3 6" id="KW-1133">Transmembrane helix</keyword>
<dbReference type="PANTHER" id="PTHR11827:SF6">
    <property type="entry name" value="SOLUTE CARRIER FAMILY 12 MEMBER 8"/>
    <property type="match status" value="1"/>
</dbReference>
<dbReference type="GO" id="GO:1990573">
    <property type="term" value="P:potassium ion import across plasma membrane"/>
    <property type="evidence" value="ECO:0007669"/>
    <property type="project" value="TreeGrafter"/>
</dbReference>
<evidence type="ECO:0000256" key="5">
    <source>
        <dbReference type="SAM" id="MobiDB-lite"/>
    </source>
</evidence>
<keyword evidence="4 6" id="KW-0472">Membrane</keyword>
<dbReference type="EMBL" id="KB520138">
    <property type="protein sequence ID" value="EMP38346.1"/>
    <property type="molecule type" value="Genomic_DNA"/>
</dbReference>
<dbReference type="eggNOG" id="KOG2083">
    <property type="taxonomic scope" value="Eukaryota"/>
</dbReference>
<organism evidence="7 8">
    <name type="scientific">Chelonia mydas</name>
    <name type="common">Green sea-turtle</name>
    <name type="synonym">Chelonia agassizi</name>
    <dbReference type="NCBI Taxonomy" id="8469"/>
    <lineage>
        <taxon>Eukaryota</taxon>
        <taxon>Metazoa</taxon>
        <taxon>Chordata</taxon>
        <taxon>Craniata</taxon>
        <taxon>Vertebrata</taxon>
        <taxon>Euteleostomi</taxon>
        <taxon>Archelosauria</taxon>
        <taxon>Testudinata</taxon>
        <taxon>Testudines</taxon>
        <taxon>Cryptodira</taxon>
        <taxon>Durocryptodira</taxon>
        <taxon>Americhelydia</taxon>
        <taxon>Chelonioidea</taxon>
        <taxon>Cheloniidae</taxon>
        <taxon>Chelonia</taxon>
    </lineage>
</organism>
<evidence type="ECO:0000256" key="6">
    <source>
        <dbReference type="SAM" id="Phobius"/>
    </source>
</evidence>
<evidence type="ECO:0000256" key="3">
    <source>
        <dbReference type="ARBA" id="ARBA00022989"/>
    </source>
</evidence>
<dbReference type="GO" id="GO:0006884">
    <property type="term" value="P:cell volume homeostasis"/>
    <property type="evidence" value="ECO:0007669"/>
    <property type="project" value="TreeGrafter"/>
</dbReference>
<reference evidence="8" key="1">
    <citation type="journal article" date="2013" name="Nat. Genet.">
        <title>The draft genomes of soft-shell turtle and green sea turtle yield insights into the development and evolution of the turtle-specific body plan.</title>
        <authorList>
            <person name="Wang Z."/>
            <person name="Pascual-Anaya J."/>
            <person name="Zadissa A."/>
            <person name="Li W."/>
            <person name="Niimura Y."/>
            <person name="Huang Z."/>
            <person name="Li C."/>
            <person name="White S."/>
            <person name="Xiong Z."/>
            <person name="Fang D."/>
            <person name="Wang B."/>
            <person name="Ming Y."/>
            <person name="Chen Y."/>
            <person name="Zheng Y."/>
            <person name="Kuraku S."/>
            <person name="Pignatelli M."/>
            <person name="Herrero J."/>
            <person name="Beal K."/>
            <person name="Nozawa M."/>
            <person name="Li Q."/>
            <person name="Wang J."/>
            <person name="Zhang H."/>
            <person name="Yu L."/>
            <person name="Shigenobu S."/>
            <person name="Wang J."/>
            <person name="Liu J."/>
            <person name="Flicek P."/>
            <person name="Searle S."/>
            <person name="Wang J."/>
            <person name="Kuratani S."/>
            <person name="Yin Y."/>
            <person name="Aken B."/>
            <person name="Zhang G."/>
            <person name="Irie N."/>
        </authorList>
    </citation>
    <scope>NUCLEOTIDE SEQUENCE [LARGE SCALE GENOMIC DNA]</scope>
</reference>
<keyword evidence="2 6" id="KW-0812">Transmembrane</keyword>
<dbReference type="PANTHER" id="PTHR11827">
    <property type="entry name" value="SOLUTE CARRIER FAMILY 12, CATION COTRANSPORTERS"/>
    <property type="match status" value="1"/>
</dbReference>
<evidence type="ECO:0000256" key="4">
    <source>
        <dbReference type="ARBA" id="ARBA00023136"/>
    </source>
</evidence>
<dbReference type="InterPro" id="IPR004842">
    <property type="entry name" value="SLC12A_fam"/>
</dbReference>
<comment type="subcellular location">
    <subcellularLocation>
        <location evidence="1">Membrane</location>
        <topology evidence="1">Multi-pass membrane protein</topology>
    </subcellularLocation>
</comment>
<name>M7BKF6_CHEMY</name>
<evidence type="ECO:0000256" key="2">
    <source>
        <dbReference type="ARBA" id="ARBA00022692"/>
    </source>
</evidence>
<dbReference type="Proteomes" id="UP000031443">
    <property type="component" value="Unassembled WGS sequence"/>
</dbReference>
<dbReference type="GO" id="GO:0016020">
    <property type="term" value="C:membrane"/>
    <property type="evidence" value="ECO:0007669"/>
    <property type="project" value="UniProtKB-SubCell"/>
</dbReference>
<evidence type="ECO:0000313" key="8">
    <source>
        <dbReference type="Proteomes" id="UP000031443"/>
    </source>
</evidence>
<dbReference type="GO" id="GO:0055075">
    <property type="term" value="P:potassium ion homeostasis"/>
    <property type="evidence" value="ECO:0007669"/>
    <property type="project" value="TreeGrafter"/>
</dbReference>
<dbReference type="AlphaFoldDB" id="M7BKF6"/>
<accession>M7BKF6</accession>
<proteinExistence type="predicted"/>
<feature type="region of interest" description="Disordered" evidence="5">
    <location>
        <begin position="97"/>
        <end position="126"/>
    </location>
</feature>
<dbReference type="GO" id="GO:0055064">
    <property type="term" value="P:chloride ion homeostasis"/>
    <property type="evidence" value="ECO:0007669"/>
    <property type="project" value="TreeGrafter"/>
</dbReference>
<dbReference type="STRING" id="8469.M7BKF6"/>
<dbReference type="GO" id="GO:0015379">
    <property type="term" value="F:potassium:chloride symporter activity"/>
    <property type="evidence" value="ECO:0007669"/>
    <property type="project" value="TreeGrafter"/>
</dbReference>
<sequence length="358" mass="40959">MAFVFVGQVNILAPIVTINFMLTYIAVDYSYFSVSMSYILQQKPKRTQREASRAVNSSQPLTFEKTSRYGSDGIIQSRSDGTLLEFTKDMDQLFKPLNKDPETCKENEERDKNLNQKVKQRKIKKPAKQTLQDSFLLDLDHNIAPAPYCCTKTSEPDDKSLQSFTEQSHQSERNLCLSSAVDTEQKRDHELMEYGEQLFNELQNPPNQKAEDTNVKQQNQEVEIQRMPVSFYSRLCNHWVSLVGAIGSLVIMFVIQWIYTLINLSVAIILYFYIGQMSPGLPPGAAANFSFLSWIKLGLVSSCRTRPSPEEQIVVTPSFATVGMETTQLTEENADFASRDRYHHSSVIRREEFVNQFQ</sequence>
<gene>
    <name evidence="7" type="ORF">UY3_04459</name>
</gene>
<evidence type="ECO:0000256" key="1">
    <source>
        <dbReference type="ARBA" id="ARBA00004141"/>
    </source>
</evidence>
<keyword evidence="8" id="KW-1185">Reference proteome</keyword>
<feature type="transmembrane region" description="Helical" evidence="6">
    <location>
        <begin position="242"/>
        <end position="274"/>
    </location>
</feature>